<reference evidence="1" key="1">
    <citation type="submission" date="2014-12" db="EMBL/GenBank/DDBJ databases">
        <title>Insight into the proteome of Arion vulgaris.</title>
        <authorList>
            <person name="Aradska J."/>
            <person name="Bulat T."/>
            <person name="Smidak R."/>
            <person name="Sarate P."/>
            <person name="Gangsoo J."/>
            <person name="Sialana F."/>
            <person name="Bilban M."/>
            <person name="Lubec G."/>
        </authorList>
    </citation>
    <scope>NUCLEOTIDE SEQUENCE</scope>
    <source>
        <tissue evidence="1">Skin</tissue>
    </source>
</reference>
<dbReference type="AlphaFoldDB" id="A0A0B7BVQ5"/>
<organism evidence="1">
    <name type="scientific">Arion vulgaris</name>
    <dbReference type="NCBI Taxonomy" id="1028688"/>
    <lineage>
        <taxon>Eukaryota</taxon>
        <taxon>Metazoa</taxon>
        <taxon>Spiralia</taxon>
        <taxon>Lophotrochozoa</taxon>
        <taxon>Mollusca</taxon>
        <taxon>Gastropoda</taxon>
        <taxon>Heterobranchia</taxon>
        <taxon>Euthyneura</taxon>
        <taxon>Panpulmonata</taxon>
        <taxon>Eupulmonata</taxon>
        <taxon>Stylommatophora</taxon>
        <taxon>Helicina</taxon>
        <taxon>Arionoidea</taxon>
        <taxon>Arionidae</taxon>
        <taxon>Arion</taxon>
    </lineage>
</organism>
<protein>
    <submittedName>
        <fullName evidence="1">Uncharacterized protein</fullName>
    </submittedName>
</protein>
<accession>A0A0B7BVQ5</accession>
<dbReference type="EMBL" id="HACG01050434">
    <property type="protein sequence ID" value="CEK97299.1"/>
    <property type="molecule type" value="Transcribed_RNA"/>
</dbReference>
<proteinExistence type="predicted"/>
<feature type="non-terminal residue" evidence="1">
    <location>
        <position position="1"/>
    </location>
</feature>
<gene>
    <name evidence="1" type="primary">ORF215360</name>
</gene>
<sequence>HYEGIQNVSSIYRLTPRYDCSASQPLHSLISINSHLYQNIYCRETIPQSNGMMLGAPENTKKKTEA</sequence>
<name>A0A0B7BVQ5_9EUPU</name>
<evidence type="ECO:0000313" key="1">
    <source>
        <dbReference type="EMBL" id="CEK97299.1"/>
    </source>
</evidence>